<accession>A0A495QXG9</accession>
<comment type="caution">
    <text evidence="1">The sequence shown here is derived from an EMBL/GenBank/DDBJ whole genome shotgun (WGS) entry which is preliminary data.</text>
</comment>
<proteinExistence type="predicted"/>
<dbReference type="RefSeq" id="WP_121432433.1">
    <property type="nucleotide sequence ID" value="NZ_RBWU01000001.1"/>
</dbReference>
<dbReference type="EMBL" id="RBWU01000001">
    <property type="protein sequence ID" value="RKS78818.1"/>
    <property type="molecule type" value="Genomic_DNA"/>
</dbReference>
<organism evidence="1 2">
    <name type="scientific">Actinomadura pelletieri DSM 43383</name>
    <dbReference type="NCBI Taxonomy" id="1120940"/>
    <lineage>
        <taxon>Bacteria</taxon>
        <taxon>Bacillati</taxon>
        <taxon>Actinomycetota</taxon>
        <taxon>Actinomycetes</taxon>
        <taxon>Streptosporangiales</taxon>
        <taxon>Thermomonosporaceae</taxon>
        <taxon>Actinomadura</taxon>
    </lineage>
</organism>
<dbReference type="Pfam" id="PF26611">
    <property type="entry name" value="MAD7"/>
    <property type="match status" value="1"/>
</dbReference>
<dbReference type="Proteomes" id="UP000274601">
    <property type="component" value="Unassembled WGS sequence"/>
</dbReference>
<sequence>MTLSRGDKEFRHPGVSYLDYKQLEMDRVLTAFLPRLWWGGRSSILSRRSDLDVDDFTQTFQEHPESFVGFEADITRRWVETHLLDIVNRGKPTQAVAGLRPLHGFTYRFRNAHRSRSYGADEQLYEMIHHASDPGRGARTLEHLKNFFFDGMDQRTEKPRPDADIDVETQALINLSEAVKRDITDRAASGKDRRSHPPLYPQASDVLVEDVLRLLFHRELIPRSVLVDHLKILFAFHLALYHLRILKLLPALVAGRPARPDGGFFLDVAGIPGTPAARLAERSAAVWFGRIPDFIEATFTVKRLDDLARHLVRRGALRTPGRGFFLVGELLRLLGPEHREERDRFAGGRLAAIEGTSTSDADIDREVEQILQLGLDDFTAYIQIITAYRVAFHRKYLTGCLDSLLLKKRPGALIAQPRGGERRFVLDSRLLEVLLQLSLLRQRDDGEYYTAALRVDEFLDILRERYGLYIDRLPVGDGFVRSTIDQQSAFRANVDAFTARLREIGFYSDLSDAYLTQTITPRYTVGRPSRSGESA</sequence>
<gene>
    <name evidence="1" type="ORF">BZB76_0252</name>
</gene>
<dbReference type="InterPro" id="IPR058120">
    <property type="entry name" value="MADS7"/>
</dbReference>
<keyword evidence="2" id="KW-1185">Reference proteome</keyword>
<reference evidence="1 2" key="1">
    <citation type="submission" date="2018-10" db="EMBL/GenBank/DDBJ databases">
        <title>Genomic Encyclopedia of Archaeal and Bacterial Type Strains, Phase II (KMG-II): from individual species to whole genera.</title>
        <authorList>
            <person name="Goeker M."/>
        </authorList>
    </citation>
    <scope>NUCLEOTIDE SEQUENCE [LARGE SCALE GENOMIC DNA]</scope>
    <source>
        <strain evidence="1 2">DSM 43383</strain>
    </source>
</reference>
<protein>
    <submittedName>
        <fullName evidence="1">Uncharacterized protein</fullName>
    </submittedName>
</protein>
<evidence type="ECO:0000313" key="2">
    <source>
        <dbReference type="Proteomes" id="UP000274601"/>
    </source>
</evidence>
<dbReference type="NCBIfam" id="NF047733">
    <property type="entry name" value="antiphage_MADS7"/>
    <property type="match status" value="1"/>
</dbReference>
<name>A0A495QXG9_9ACTN</name>
<evidence type="ECO:0000313" key="1">
    <source>
        <dbReference type="EMBL" id="RKS78818.1"/>
    </source>
</evidence>
<dbReference type="OrthoDB" id="9808668at2"/>
<dbReference type="AlphaFoldDB" id="A0A495QXG9"/>